<dbReference type="PANTHER" id="PTHR45266">
    <property type="entry name" value="OXALOACETATE DECARBOXYLASE ALPHA CHAIN"/>
    <property type="match status" value="1"/>
</dbReference>
<dbReference type="PROSITE" id="PS50968">
    <property type="entry name" value="BIOTINYL_LIPOYL"/>
    <property type="match status" value="1"/>
</dbReference>
<dbReference type="InterPro" id="IPR050709">
    <property type="entry name" value="Biotin_Carboxyl_Carrier/Decarb"/>
</dbReference>
<dbReference type="InterPro" id="IPR011053">
    <property type="entry name" value="Single_hybrid_motif"/>
</dbReference>
<accession>A0A075FHF8</accession>
<evidence type="ECO:0000313" key="3">
    <source>
        <dbReference type="EMBL" id="AIE90433.1"/>
    </source>
</evidence>
<dbReference type="EMBL" id="KF900309">
    <property type="protein sequence ID" value="AIE90433.1"/>
    <property type="molecule type" value="Genomic_DNA"/>
</dbReference>
<reference evidence="3" key="1">
    <citation type="journal article" date="2014" name="Genome Biol. Evol.">
        <title>Pangenome evidence for extensive interdomain horizontal transfer affecting lineage core and shell genes in uncultured planktonic thaumarchaeota and euryarchaeota.</title>
        <authorList>
            <person name="Deschamps P."/>
            <person name="Zivanovic Y."/>
            <person name="Moreira D."/>
            <person name="Rodriguez-Valera F."/>
            <person name="Lopez-Garcia P."/>
        </authorList>
    </citation>
    <scope>NUCLEOTIDE SEQUENCE</scope>
</reference>
<dbReference type="SUPFAM" id="SSF51230">
    <property type="entry name" value="Single hybrid motif"/>
    <property type="match status" value="1"/>
</dbReference>
<protein>
    <submittedName>
        <fullName evidence="3">Biotin carboxyl carrier protein</fullName>
    </submittedName>
</protein>
<dbReference type="CDD" id="cd06850">
    <property type="entry name" value="biotinyl_domain"/>
    <property type="match status" value="1"/>
</dbReference>
<evidence type="ECO:0000256" key="1">
    <source>
        <dbReference type="ARBA" id="ARBA00023267"/>
    </source>
</evidence>
<dbReference type="Gene3D" id="2.40.50.100">
    <property type="match status" value="1"/>
</dbReference>
<evidence type="ECO:0000259" key="2">
    <source>
        <dbReference type="PROSITE" id="PS50968"/>
    </source>
</evidence>
<proteinExistence type="predicted"/>
<dbReference type="InterPro" id="IPR000089">
    <property type="entry name" value="Biotin_lipoyl"/>
</dbReference>
<keyword evidence="1" id="KW-0092">Biotin</keyword>
<sequence length="61" mass="6515">MSVGDYVEEGSVLMILEAMKMQNEVQAPISGSVTELNCETGDNIEANSPLVIITPEEATSE</sequence>
<dbReference type="Pfam" id="PF00364">
    <property type="entry name" value="Biotin_lipoyl"/>
    <property type="match status" value="1"/>
</dbReference>
<feature type="domain" description="Lipoyl-binding" evidence="2">
    <location>
        <begin position="1"/>
        <end position="54"/>
    </location>
</feature>
<organism evidence="3">
    <name type="scientific">uncultured marine group II/III euryarchaeote AD1000_03_F11</name>
    <dbReference type="NCBI Taxonomy" id="1457703"/>
    <lineage>
        <taxon>Archaea</taxon>
        <taxon>Methanobacteriati</taxon>
        <taxon>Methanobacteriota</taxon>
        <taxon>environmental samples</taxon>
    </lineage>
</organism>
<name>A0A075FHF8_9EURY</name>
<dbReference type="PANTHER" id="PTHR45266:SF3">
    <property type="entry name" value="OXALOACETATE DECARBOXYLASE ALPHA CHAIN"/>
    <property type="match status" value="1"/>
</dbReference>
<dbReference type="AlphaFoldDB" id="A0A075FHF8"/>